<gene>
    <name evidence="2" type="ORF">ECRASSUSDP1_LOCUS15827</name>
</gene>
<comment type="caution">
    <text evidence="2">The sequence shown here is derived from an EMBL/GenBank/DDBJ whole genome shotgun (WGS) entry which is preliminary data.</text>
</comment>
<evidence type="ECO:0000313" key="2">
    <source>
        <dbReference type="EMBL" id="CAI2374474.1"/>
    </source>
</evidence>
<feature type="compositionally biased region" description="Basic residues" evidence="1">
    <location>
        <begin position="412"/>
        <end position="431"/>
    </location>
</feature>
<feature type="region of interest" description="Disordered" evidence="1">
    <location>
        <begin position="363"/>
        <end position="433"/>
    </location>
</feature>
<reference evidence="2" key="1">
    <citation type="submission" date="2023-07" db="EMBL/GenBank/DDBJ databases">
        <authorList>
            <consortium name="AG Swart"/>
            <person name="Singh M."/>
            <person name="Singh A."/>
            <person name="Seah K."/>
            <person name="Emmerich C."/>
        </authorList>
    </citation>
    <scope>NUCLEOTIDE SEQUENCE</scope>
    <source>
        <strain evidence="2">DP1</strain>
    </source>
</reference>
<dbReference type="EMBL" id="CAMPGE010015880">
    <property type="protein sequence ID" value="CAI2374474.1"/>
    <property type="molecule type" value="Genomic_DNA"/>
</dbReference>
<keyword evidence="3" id="KW-1185">Reference proteome</keyword>
<protein>
    <submittedName>
        <fullName evidence="2">Uncharacterized protein</fullName>
    </submittedName>
</protein>
<accession>A0AAD1XKS0</accession>
<proteinExistence type="predicted"/>
<feature type="compositionally biased region" description="Basic and acidic residues" evidence="1">
    <location>
        <begin position="465"/>
        <end position="477"/>
    </location>
</feature>
<feature type="compositionally biased region" description="Basic residues" evidence="1">
    <location>
        <begin position="480"/>
        <end position="511"/>
    </location>
</feature>
<feature type="compositionally biased region" description="Basic and acidic residues" evidence="1">
    <location>
        <begin position="449"/>
        <end position="458"/>
    </location>
</feature>
<sequence>MMKESNTKAYKIRTDVLSIKQNLIDAIEIPPEITHSAKGVRKRANPIKSLNPITLERLDQESRMRSPKAPLLKECTKILNGAAKCKKLRELEFKNIFCDSVTDSVLGWSVNSDGIISATSDEDSEEDFANRLKELESGTKLRRKSTMVSTFGFKRQSCKLQAQRRTSIVSKFPIVTIPKIAIKRDPNLSPIKEDVKKNFEHSEKVKNLLKVCNKRKIDPKEAAGEALLFLNQLGRKLLIKQQQRMKKRIAKNVSIQNDKIESVTSDLSLSSQEETRNTPIPKGMMSPIKTRKQILKTNLNCEQKNTLNLWRAYKAGDKLSFSSDSEGGQRNSSQTPVMRHIFFQKSGSNTKCEDTKSCTKVSQKKTKKKKKVKAKKSKVSKANKKSKTGIEENMLNNMITLTNKAKSGEKSPKKKKQKKKVRYGNPNRHHPCSSIVENLNDILNNMEEQKPIEEEKPRKGSMRKMSCEIRGEKEVSSPKKSPRKSPKKMRQRRRRMNSKKSIRKISKKKRENPKGPLKTMMDISAIVANLDEVLAYDDSTGMESQTATLNRFNSETNKSAMPIHYRRFASSSNIHF</sequence>
<dbReference type="AlphaFoldDB" id="A0AAD1XKS0"/>
<organism evidence="2 3">
    <name type="scientific">Euplotes crassus</name>
    <dbReference type="NCBI Taxonomy" id="5936"/>
    <lineage>
        <taxon>Eukaryota</taxon>
        <taxon>Sar</taxon>
        <taxon>Alveolata</taxon>
        <taxon>Ciliophora</taxon>
        <taxon>Intramacronucleata</taxon>
        <taxon>Spirotrichea</taxon>
        <taxon>Hypotrichia</taxon>
        <taxon>Euplotida</taxon>
        <taxon>Euplotidae</taxon>
        <taxon>Moneuplotes</taxon>
    </lineage>
</organism>
<name>A0AAD1XKS0_EUPCR</name>
<feature type="compositionally biased region" description="Basic residues" evidence="1">
    <location>
        <begin position="363"/>
        <end position="387"/>
    </location>
</feature>
<feature type="compositionally biased region" description="Polar residues" evidence="1">
    <location>
        <begin position="394"/>
        <end position="403"/>
    </location>
</feature>
<feature type="region of interest" description="Disordered" evidence="1">
    <location>
        <begin position="449"/>
        <end position="518"/>
    </location>
</feature>
<feature type="region of interest" description="Disordered" evidence="1">
    <location>
        <begin position="265"/>
        <end position="286"/>
    </location>
</feature>
<dbReference type="Proteomes" id="UP001295684">
    <property type="component" value="Unassembled WGS sequence"/>
</dbReference>
<evidence type="ECO:0000313" key="3">
    <source>
        <dbReference type="Proteomes" id="UP001295684"/>
    </source>
</evidence>
<evidence type="ECO:0000256" key="1">
    <source>
        <dbReference type="SAM" id="MobiDB-lite"/>
    </source>
</evidence>